<gene>
    <name evidence="1" type="ORF">O53_3261</name>
</gene>
<dbReference type="PATRIC" id="fig|1134457.3.peg.2575"/>
<accession>L7E823</accession>
<organism evidence="1 2">
    <name type="scientific">Microcystis aeruginosa TAIHU98</name>
    <dbReference type="NCBI Taxonomy" id="1134457"/>
    <lineage>
        <taxon>Bacteria</taxon>
        <taxon>Bacillati</taxon>
        <taxon>Cyanobacteriota</taxon>
        <taxon>Cyanophyceae</taxon>
        <taxon>Oscillatoriophycideae</taxon>
        <taxon>Chroococcales</taxon>
        <taxon>Microcystaceae</taxon>
        <taxon>Microcystis</taxon>
    </lineage>
</organism>
<protein>
    <submittedName>
        <fullName evidence="1">Uncharacterized protein</fullName>
    </submittedName>
</protein>
<dbReference type="Proteomes" id="UP000010932">
    <property type="component" value="Unassembled WGS sequence"/>
</dbReference>
<dbReference type="EMBL" id="ANKQ01000002">
    <property type="protein sequence ID" value="ELP54442.1"/>
    <property type="molecule type" value="Genomic_DNA"/>
</dbReference>
<evidence type="ECO:0000313" key="1">
    <source>
        <dbReference type="EMBL" id="ELP54442.1"/>
    </source>
</evidence>
<reference evidence="1 2" key="1">
    <citation type="journal article" date="2013" name="Genome Announc.">
        <title>Whole-Genome Sequence of Microcystis aeruginosa TAIHU98, a Nontoxic Bloom-Forming Strain Isolated from Taihu Lake, China.</title>
        <authorList>
            <person name="Yang C."/>
            <person name="Zhang W."/>
            <person name="Ren M."/>
            <person name="Song L."/>
            <person name="Li T."/>
            <person name="Zhao J."/>
        </authorList>
    </citation>
    <scope>NUCLEOTIDE SEQUENCE [LARGE SCALE GENOMIC DNA]</scope>
    <source>
        <strain evidence="1 2">TAIHU98</strain>
    </source>
</reference>
<proteinExistence type="predicted"/>
<name>L7E823_MICAE</name>
<sequence length="46" mass="5210">MTKAVRFFTAKTNPVLAIKRKRQQNLPPPLTPRIVAKTSGKVFVFI</sequence>
<evidence type="ECO:0000313" key="2">
    <source>
        <dbReference type="Proteomes" id="UP000010932"/>
    </source>
</evidence>
<comment type="caution">
    <text evidence="1">The sequence shown here is derived from an EMBL/GenBank/DDBJ whole genome shotgun (WGS) entry which is preliminary data.</text>
</comment>
<dbReference type="AlphaFoldDB" id="L7E823"/>